<evidence type="ECO:0000256" key="4">
    <source>
        <dbReference type="ARBA" id="ARBA00022840"/>
    </source>
</evidence>
<evidence type="ECO:0000256" key="5">
    <source>
        <dbReference type="ARBA" id="ARBA00023125"/>
    </source>
</evidence>
<keyword evidence="4 6" id="KW-0067">ATP-binding</keyword>
<evidence type="ECO:0000313" key="8">
    <source>
        <dbReference type="EMBL" id="WOE76063.1"/>
    </source>
</evidence>
<keyword evidence="6" id="KW-0234">DNA repair</keyword>
<dbReference type="Gene3D" id="1.20.1050.90">
    <property type="entry name" value="RecF/RecN/SMC, N-terminal domain"/>
    <property type="match status" value="1"/>
</dbReference>
<protein>
    <recommendedName>
        <fullName evidence="6">DNA replication and repair protein RecF</fullName>
    </recommendedName>
</protein>
<keyword evidence="1 6" id="KW-0963">Cytoplasm</keyword>
<dbReference type="Pfam" id="PF02463">
    <property type="entry name" value="SMC_N"/>
    <property type="match status" value="1"/>
</dbReference>
<dbReference type="AlphaFoldDB" id="A0AA97F8S9"/>
<evidence type="ECO:0000256" key="3">
    <source>
        <dbReference type="ARBA" id="ARBA00022741"/>
    </source>
</evidence>
<dbReference type="EMBL" id="CP136594">
    <property type="protein sequence ID" value="WOE76063.1"/>
    <property type="molecule type" value="Genomic_DNA"/>
</dbReference>
<dbReference type="NCBIfam" id="TIGR00611">
    <property type="entry name" value="recf"/>
    <property type="match status" value="1"/>
</dbReference>
<dbReference type="PANTHER" id="PTHR32182">
    <property type="entry name" value="DNA REPLICATION AND REPAIR PROTEIN RECF"/>
    <property type="match status" value="1"/>
</dbReference>
<dbReference type="KEGG" id="acoa:RB602_04915"/>
<evidence type="ECO:0000313" key="9">
    <source>
        <dbReference type="Proteomes" id="UP001302429"/>
    </source>
</evidence>
<keyword evidence="9" id="KW-1185">Reference proteome</keyword>
<evidence type="ECO:0000256" key="6">
    <source>
        <dbReference type="HAMAP-Rule" id="MF_00365"/>
    </source>
</evidence>
<feature type="binding site" evidence="6">
    <location>
        <begin position="30"/>
        <end position="37"/>
    </location>
    <ligand>
        <name>ATP</name>
        <dbReference type="ChEBI" id="CHEBI:30616"/>
    </ligand>
</feature>
<reference evidence="8 9" key="1">
    <citation type="submission" date="2023-10" db="EMBL/GenBank/DDBJ databases">
        <title>Complete genome sequence of a Sphingomonadaceae bacterium.</title>
        <authorList>
            <person name="Yan C."/>
        </authorList>
    </citation>
    <scope>NUCLEOTIDE SEQUENCE [LARGE SCALE GENOMIC DNA]</scope>
    <source>
        <strain evidence="8 9">SCSIO 66989</strain>
    </source>
</reference>
<dbReference type="GO" id="GO:0006302">
    <property type="term" value="P:double-strand break repair"/>
    <property type="evidence" value="ECO:0007669"/>
    <property type="project" value="TreeGrafter"/>
</dbReference>
<dbReference type="InterPro" id="IPR003395">
    <property type="entry name" value="RecF/RecN/SMC_N"/>
</dbReference>
<comment type="similarity">
    <text evidence="6">Belongs to the RecF family.</text>
</comment>
<dbReference type="GO" id="GO:0009432">
    <property type="term" value="P:SOS response"/>
    <property type="evidence" value="ECO:0007669"/>
    <property type="project" value="UniProtKB-UniRule"/>
</dbReference>
<dbReference type="HAMAP" id="MF_00365">
    <property type="entry name" value="RecF"/>
    <property type="match status" value="1"/>
</dbReference>
<dbReference type="GO" id="GO:0003697">
    <property type="term" value="F:single-stranded DNA binding"/>
    <property type="evidence" value="ECO:0007669"/>
    <property type="project" value="UniProtKB-UniRule"/>
</dbReference>
<dbReference type="InterPro" id="IPR027417">
    <property type="entry name" value="P-loop_NTPase"/>
</dbReference>
<comment type="function">
    <text evidence="6">The RecF protein is involved in DNA metabolism; it is required for DNA replication and normal SOS inducibility. RecF binds preferentially to single-stranded, linear DNA. It also seems to bind ATP.</text>
</comment>
<dbReference type="InterPro" id="IPR042174">
    <property type="entry name" value="RecF_2"/>
</dbReference>
<organism evidence="8 9">
    <name type="scientific">Alterisphingorhabdus coralli</name>
    <dbReference type="NCBI Taxonomy" id="3071408"/>
    <lineage>
        <taxon>Bacteria</taxon>
        <taxon>Pseudomonadati</taxon>
        <taxon>Pseudomonadota</taxon>
        <taxon>Alphaproteobacteria</taxon>
        <taxon>Sphingomonadales</taxon>
        <taxon>Sphingomonadaceae</taxon>
        <taxon>Alterisphingorhabdus (ex Yan et al. 2024)</taxon>
    </lineage>
</organism>
<name>A0AA97F8S9_9SPHN</name>
<dbReference type="RefSeq" id="WP_317083494.1">
    <property type="nucleotide sequence ID" value="NZ_CP136594.1"/>
</dbReference>
<dbReference type="InterPro" id="IPR001238">
    <property type="entry name" value="DNA-binding_RecF"/>
</dbReference>
<dbReference type="GO" id="GO:0006260">
    <property type="term" value="P:DNA replication"/>
    <property type="evidence" value="ECO:0007669"/>
    <property type="project" value="UniProtKB-UniRule"/>
</dbReference>
<keyword evidence="3 6" id="KW-0547">Nucleotide-binding</keyword>
<keyword evidence="5 6" id="KW-0238">DNA-binding</keyword>
<dbReference type="PANTHER" id="PTHR32182:SF0">
    <property type="entry name" value="DNA REPLICATION AND REPAIR PROTEIN RECF"/>
    <property type="match status" value="1"/>
</dbReference>
<evidence type="ECO:0000256" key="2">
    <source>
        <dbReference type="ARBA" id="ARBA00022705"/>
    </source>
</evidence>
<proteinExistence type="inferred from homology"/>
<comment type="subcellular location">
    <subcellularLocation>
        <location evidence="6">Cytoplasm</location>
    </subcellularLocation>
</comment>
<keyword evidence="6" id="KW-0227">DNA damage</keyword>
<keyword evidence="6" id="KW-0742">SOS response</keyword>
<dbReference type="Gene3D" id="3.40.50.300">
    <property type="entry name" value="P-loop containing nucleotide triphosphate hydrolases"/>
    <property type="match status" value="1"/>
</dbReference>
<gene>
    <name evidence="6 8" type="primary">recF</name>
    <name evidence="8" type="ORF">RB602_04915</name>
</gene>
<evidence type="ECO:0000259" key="7">
    <source>
        <dbReference type="Pfam" id="PF02463"/>
    </source>
</evidence>
<dbReference type="GO" id="GO:0005737">
    <property type="term" value="C:cytoplasm"/>
    <property type="evidence" value="ECO:0007669"/>
    <property type="project" value="UniProtKB-SubCell"/>
</dbReference>
<dbReference type="Proteomes" id="UP001302429">
    <property type="component" value="Chromosome"/>
</dbReference>
<keyword evidence="2 6" id="KW-0235">DNA replication</keyword>
<feature type="domain" description="RecF/RecN/SMC N-terminal" evidence="7">
    <location>
        <begin position="3"/>
        <end position="355"/>
    </location>
</feature>
<evidence type="ECO:0000256" key="1">
    <source>
        <dbReference type="ARBA" id="ARBA00022490"/>
    </source>
</evidence>
<dbReference type="GO" id="GO:0000731">
    <property type="term" value="P:DNA synthesis involved in DNA repair"/>
    <property type="evidence" value="ECO:0007669"/>
    <property type="project" value="TreeGrafter"/>
</dbReference>
<sequence length="361" mass="39148">MSISSLTLTDFRNHKESRLDDLAKMVVLTGENGAGKTNILEALSLFAPGRGLRAAPPAQMVRQDGAGGFAIAARLNDATGQTSLGTGVKPNQPSRRLVRINGQSASHGDFLNVLAISWLTPAQDRLFVDTVGTRRRYFDRMVAAVRPAHAHHCQQYESAMRERNRLLAAEEPTDPLWLDALETRMASHAEAIIAARAAMIDQLDGFLDASETGIFAKPALALARNLDASDDLITAWKSGRNRDQAAGRTLAGPHGDDLVVTMRQTGAAASQCSTGEQKAMLIALMLTHSDLVAETRANVPAIVLLDEIAAHIDARRRTALYEQLAARPAQIWMTGTDRELFSAITRDCRFFRVTDGAVEGE</sequence>
<dbReference type="SUPFAM" id="SSF52540">
    <property type="entry name" value="P-loop containing nucleoside triphosphate hydrolases"/>
    <property type="match status" value="1"/>
</dbReference>
<accession>A0AA97F8S9</accession>
<dbReference type="GO" id="GO:0005524">
    <property type="term" value="F:ATP binding"/>
    <property type="evidence" value="ECO:0007669"/>
    <property type="project" value="UniProtKB-UniRule"/>
</dbReference>